<feature type="region of interest" description="Disordered" evidence="1">
    <location>
        <begin position="96"/>
        <end position="123"/>
    </location>
</feature>
<keyword evidence="3" id="KW-1185">Reference proteome</keyword>
<evidence type="ECO:0000313" key="3">
    <source>
        <dbReference type="Proteomes" id="UP001431783"/>
    </source>
</evidence>
<comment type="caution">
    <text evidence="2">The sequence shown here is derived from an EMBL/GenBank/DDBJ whole genome shotgun (WGS) entry which is preliminary data.</text>
</comment>
<protein>
    <submittedName>
        <fullName evidence="2">Uncharacterized protein</fullName>
    </submittedName>
</protein>
<dbReference type="AlphaFoldDB" id="A0AAW1TNH1"/>
<accession>A0AAW1TNH1</accession>
<proteinExistence type="predicted"/>
<organism evidence="2 3">
    <name type="scientific">Henosepilachna vigintioctopunctata</name>
    <dbReference type="NCBI Taxonomy" id="420089"/>
    <lineage>
        <taxon>Eukaryota</taxon>
        <taxon>Metazoa</taxon>
        <taxon>Ecdysozoa</taxon>
        <taxon>Arthropoda</taxon>
        <taxon>Hexapoda</taxon>
        <taxon>Insecta</taxon>
        <taxon>Pterygota</taxon>
        <taxon>Neoptera</taxon>
        <taxon>Endopterygota</taxon>
        <taxon>Coleoptera</taxon>
        <taxon>Polyphaga</taxon>
        <taxon>Cucujiformia</taxon>
        <taxon>Coccinelloidea</taxon>
        <taxon>Coccinellidae</taxon>
        <taxon>Epilachninae</taxon>
        <taxon>Epilachnini</taxon>
        <taxon>Henosepilachna</taxon>
    </lineage>
</organism>
<reference evidence="2 3" key="1">
    <citation type="submission" date="2023-03" db="EMBL/GenBank/DDBJ databases">
        <title>Genome insight into feeding habits of ladybird beetles.</title>
        <authorList>
            <person name="Li H.-S."/>
            <person name="Huang Y.-H."/>
            <person name="Pang H."/>
        </authorList>
    </citation>
    <scope>NUCLEOTIDE SEQUENCE [LARGE SCALE GENOMIC DNA]</scope>
    <source>
        <strain evidence="2">SYSU_2023b</strain>
        <tissue evidence="2">Whole body</tissue>
    </source>
</reference>
<sequence length="175" mass="19634">MATGGTMRTADEITQLTQIKKSCRVPLCVPQLSFLQAADYILKFDKNNNTDRWRTTPSHATGQSTRSAWHTGSCIARRGCRLRHRRTSEHGIDKNTSATMTHATPPSVPRALRAPRRTPRTPDCHAPLSTATDEKINPNAANIKCCQIGERNINAFRLIRKYLAWGENMTRPIVL</sequence>
<evidence type="ECO:0000256" key="1">
    <source>
        <dbReference type="SAM" id="MobiDB-lite"/>
    </source>
</evidence>
<evidence type="ECO:0000313" key="2">
    <source>
        <dbReference type="EMBL" id="KAK9869844.1"/>
    </source>
</evidence>
<dbReference type="Proteomes" id="UP001431783">
    <property type="component" value="Unassembled WGS sequence"/>
</dbReference>
<name>A0AAW1TNH1_9CUCU</name>
<gene>
    <name evidence="2" type="ORF">WA026_003570</name>
</gene>
<dbReference type="EMBL" id="JARQZJ010000001">
    <property type="protein sequence ID" value="KAK9869844.1"/>
    <property type="molecule type" value="Genomic_DNA"/>
</dbReference>